<reference evidence="1" key="1">
    <citation type="submission" date="2023-01" db="EMBL/GenBank/DDBJ databases">
        <title>Genome assembly of the deep-sea coral Lophelia pertusa.</title>
        <authorList>
            <person name="Herrera S."/>
            <person name="Cordes E."/>
        </authorList>
    </citation>
    <scope>NUCLEOTIDE SEQUENCE</scope>
    <source>
        <strain evidence="1">USNM1676648</strain>
        <tissue evidence="1">Polyp</tissue>
    </source>
</reference>
<gene>
    <name evidence="1" type="ORF">OS493_005099</name>
</gene>
<accession>A0A9W9Z476</accession>
<organism evidence="1 2">
    <name type="scientific">Desmophyllum pertusum</name>
    <dbReference type="NCBI Taxonomy" id="174260"/>
    <lineage>
        <taxon>Eukaryota</taxon>
        <taxon>Metazoa</taxon>
        <taxon>Cnidaria</taxon>
        <taxon>Anthozoa</taxon>
        <taxon>Hexacorallia</taxon>
        <taxon>Scleractinia</taxon>
        <taxon>Caryophylliina</taxon>
        <taxon>Caryophylliidae</taxon>
        <taxon>Desmophyllum</taxon>
    </lineage>
</organism>
<evidence type="ECO:0000313" key="1">
    <source>
        <dbReference type="EMBL" id="KAJ7374752.1"/>
    </source>
</evidence>
<proteinExistence type="predicted"/>
<dbReference type="AlphaFoldDB" id="A0A9W9Z476"/>
<protein>
    <submittedName>
        <fullName evidence="1">Uncharacterized protein</fullName>
    </submittedName>
</protein>
<evidence type="ECO:0000313" key="2">
    <source>
        <dbReference type="Proteomes" id="UP001163046"/>
    </source>
</evidence>
<name>A0A9W9Z476_9CNID</name>
<comment type="caution">
    <text evidence="1">The sequence shown here is derived from an EMBL/GenBank/DDBJ whole genome shotgun (WGS) entry which is preliminary data.</text>
</comment>
<dbReference type="Proteomes" id="UP001163046">
    <property type="component" value="Unassembled WGS sequence"/>
</dbReference>
<dbReference type="EMBL" id="MU826827">
    <property type="protein sequence ID" value="KAJ7374752.1"/>
    <property type="molecule type" value="Genomic_DNA"/>
</dbReference>
<keyword evidence="2" id="KW-1185">Reference proteome</keyword>
<sequence>MAEGKSITFHISGKEQPSSLSRVSKVVETVIKRPHSFEGSQLQLRRFIPDDPPSVFQRVTARVNFGRFQLSPQESRNALKVLKDKTTVEYREVSCKECVLSGTFNQIEAAHKLLQNLSSDARQSRNQKE</sequence>